<keyword evidence="3" id="KW-1185">Reference proteome</keyword>
<dbReference type="GeneID" id="35603901"/>
<dbReference type="AlphaFoldDB" id="A0A2D3V869"/>
<feature type="compositionally biased region" description="Basic and acidic residues" evidence="1">
    <location>
        <begin position="30"/>
        <end position="47"/>
    </location>
</feature>
<sequence length="130" mass="14211">MAQSANKAPEIIIISDSDSISSAASSVTEGRNDATEASEAHTSAKDFHPKRKAFLANLKKMMASIPENLAFGSGNGERSEREKVKEFAETNLALSKGLVERNYQEFARKDALLQAAVRNWENEVKRLGGQ</sequence>
<proteinExistence type="predicted"/>
<dbReference type="Proteomes" id="UP000225277">
    <property type="component" value="Unassembled WGS sequence"/>
</dbReference>
<feature type="region of interest" description="Disordered" evidence="1">
    <location>
        <begin position="20"/>
        <end position="48"/>
    </location>
</feature>
<evidence type="ECO:0000313" key="3">
    <source>
        <dbReference type="Proteomes" id="UP000225277"/>
    </source>
</evidence>
<protein>
    <submittedName>
        <fullName evidence="2">Uncharacterized protein</fullName>
    </submittedName>
</protein>
<accession>A0A2D3V869</accession>
<dbReference type="EMBL" id="FJUY01000015">
    <property type="protein sequence ID" value="CZT23110.1"/>
    <property type="molecule type" value="Genomic_DNA"/>
</dbReference>
<dbReference type="RefSeq" id="XP_023629834.1">
    <property type="nucleotide sequence ID" value="XM_023774066.1"/>
</dbReference>
<name>A0A2D3V869_9PEZI</name>
<organism evidence="2 3">
    <name type="scientific">Ramularia collo-cygni</name>
    <dbReference type="NCBI Taxonomy" id="112498"/>
    <lineage>
        <taxon>Eukaryota</taxon>
        <taxon>Fungi</taxon>
        <taxon>Dikarya</taxon>
        <taxon>Ascomycota</taxon>
        <taxon>Pezizomycotina</taxon>
        <taxon>Dothideomycetes</taxon>
        <taxon>Dothideomycetidae</taxon>
        <taxon>Mycosphaerellales</taxon>
        <taxon>Mycosphaerellaceae</taxon>
        <taxon>Ramularia</taxon>
    </lineage>
</organism>
<gene>
    <name evidence="2" type="ORF">RCC_08820</name>
</gene>
<evidence type="ECO:0000256" key="1">
    <source>
        <dbReference type="SAM" id="MobiDB-lite"/>
    </source>
</evidence>
<evidence type="ECO:0000313" key="2">
    <source>
        <dbReference type="EMBL" id="CZT23110.1"/>
    </source>
</evidence>
<reference evidence="2 3" key="1">
    <citation type="submission" date="2016-03" db="EMBL/GenBank/DDBJ databases">
        <authorList>
            <person name="Ploux O."/>
        </authorList>
    </citation>
    <scope>NUCLEOTIDE SEQUENCE [LARGE SCALE GENOMIC DNA]</scope>
    <source>
        <strain evidence="2 3">URUG2</strain>
    </source>
</reference>